<evidence type="ECO:0000256" key="1">
    <source>
        <dbReference type="ARBA" id="ARBA00022512"/>
    </source>
</evidence>
<feature type="domain" description="VWFA" evidence="7">
    <location>
        <begin position="103"/>
        <end position="399"/>
    </location>
</feature>
<evidence type="ECO:0000256" key="2">
    <source>
        <dbReference type="ARBA" id="ARBA00022525"/>
    </source>
</evidence>
<organism evidence="8 9">
    <name type="scientific">Aminipila terrae</name>
    <dbReference type="NCBI Taxonomy" id="2697030"/>
    <lineage>
        <taxon>Bacteria</taxon>
        <taxon>Bacillati</taxon>
        <taxon>Bacillota</taxon>
        <taxon>Clostridia</taxon>
        <taxon>Peptostreptococcales</taxon>
        <taxon>Anaerovoracaceae</taxon>
        <taxon>Aminipila</taxon>
    </lineage>
</organism>
<evidence type="ECO:0000256" key="6">
    <source>
        <dbReference type="SAM" id="Phobius"/>
    </source>
</evidence>
<feature type="transmembrane region" description="Helical" evidence="6">
    <location>
        <begin position="1653"/>
        <end position="1674"/>
    </location>
</feature>
<dbReference type="InterPro" id="IPR019931">
    <property type="entry name" value="LPXTG_anchor"/>
</dbReference>
<gene>
    <name evidence="8" type="ORF">Ami3637_05030</name>
</gene>
<keyword evidence="6" id="KW-0472">Membrane</keyword>
<dbReference type="RefSeq" id="WP_162361610.1">
    <property type="nucleotide sequence ID" value="NZ_CP047591.1"/>
</dbReference>
<proteinExistence type="predicted"/>
<dbReference type="EMBL" id="CP047591">
    <property type="protein sequence ID" value="QHI71836.1"/>
    <property type="molecule type" value="Genomic_DNA"/>
</dbReference>
<keyword evidence="4" id="KW-0572">Peptidoglycan-anchor</keyword>
<feature type="compositionally biased region" description="Low complexity" evidence="5">
    <location>
        <begin position="1585"/>
        <end position="1595"/>
    </location>
</feature>
<dbReference type="KEGG" id="amic:Ami3637_05030"/>
<dbReference type="PROSITE" id="PS50234">
    <property type="entry name" value="VWFA"/>
    <property type="match status" value="1"/>
</dbReference>
<evidence type="ECO:0000256" key="4">
    <source>
        <dbReference type="ARBA" id="ARBA00023088"/>
    </source>
</evidence>
<keyword evidence="2" id="KW-0964">Secreted</keyword>
<dbReference type="Pfam" id="PF00746">
    <property type="entry name" value="Gram_pos_anchor"/>
    <property type="match status" value="1"/>
</dbReference>
<dbReference type="InterPro" id="IPR036465">
    <property type="entry name" value="vWFA_dom_sf"/>
</dbReference>
<keyword evidence="3" id="KW-0732">Signal</keyword>
<dbReference type="SUPFAM" id="SSF53300">
    <property type="entry name" value="vWA-like"/>
    <property type="match status" value="1"/>
</dbReference>
<feature type="transmembrane region" description="Helical" evidence="6">
    <location>
        <begin position="12"/>
        <end position="33"/>
    </location>
</feature>
<keyword evidence="6" id="KW-1133">Transmembrane helix</keyword>
<keyword evidence="1" id="KW-0134">Cell wall</keyword>
<accession>A0A6P1MJN1</accession>
<dbReference type="InterPro" id="IPR049319">
    <property type="entry name" value="GBS104-like_Ig"/>
</dbReference>
<protein>
    <submittedName>
        <fullName evidence="8">LPXTG cell wall anchor domain-containing protein</fullName>
    </submittedName>
</protein>
<dbReference type="NCBIfam" id="TIGR01167">
    <property type="entry name" value="LPXTG_anchor"/>
    <property type="match status" value="1"/>
</dbReference>
<dbReference type="SMART" id="SM00327">
    <property type="entry name" value="VWA"/>
    <property type="match status" value="1"/>
</dbReference>
<name>A0A6P1MJN1_9FIRM</name>
<evidence type="ECO:0000313" key="9">
    <source>
        <dbReference type="Proteomes" id="UP000463883"/>
    </source>
</evidence>
<evidence type="ECO:0000256" key="3">
    <source>
        <dbReference type="ARBA" id="ARBA00022729"/>
    </source>
</evidence>
<dbReference type="Pfam" id="PF21426">
    <property type="entry name" value="GBS104-like_Ig"/>
    <property type="match status" value="1"/>
</dbReference>
<evidence type="ECO:0000256" key="5">
    <source>
        <dbReference type="SAM" id="MobiDB-lite"/>
    </source>
</evidence>
<keyword evidence="6" id="KW-0812">Transmembrane</keyword>
<dbReference type="InterPro" id="IPR002035">
    <property type="entry name" value="VWF_A"/>
</dbReference>
<sequence length="1680" mass="184359">MNELTKKGYGKILAFMLAMMVAFTYSTPISAFAEVKGNSAEIVNGGGDSFYDKNGKSVPDWNSAAVGLSKKITKLSGDNEFQIDLKVQTKSEVQTVTKENDAAVTLVMDVSRSMVDNKDGGKTRLAASKDAAMDFLRTYVKDAGNARRMVSVVMFGTNGKTVSGWVDANGKNDQISDAAKNAINGVNNGFTLQYSKKVEKSFIEWERHTFHRDWWWCTYEGCPDNARHDEYQNGTLGQTHTHEVNQDAQLKDDGGTNFEAGMMLAKNIMADGLKKGGSIDGVAKKSVVVLTDGQPTSAINSSSSSMSYILGTGGSSTNDEDLDEVDGIVSALKGMGSSVYSITYAFDSDSFDLYNNKGYYYTTKNIINWLKNEVGVTENYKASNLSGLLKAFENINDKIDNTVTSNGLKVTDPMGPQYILFMSGDDRDSATFSGNTLVWKPNDGDLVKTDADGGKTYTYSYKIKLDTAAEGFKEDTEYNTNGRTTLDYKYGDEVAFKTVDFSIPSVEGKVPEVPYTIEYYKWDKGAKAFPAEPTKTVDGGKVKLWTVINAPKDYAAEYNSDNYHFAEGSGTLQITASLNGNVIKLYYMPDMANVTVKHYYKTDVINADGSETPAADYVLNNTVPNENLYAGDKFEATPVSELDGVKYTLNAKSDNTVISPLPKGSSTINLYYDGKKDNRKTTSIVVNRIYKTGKWVINETTGRYEEAFDTGTPQKYEDNNDVKAHSTYATSTTNGVKDGYVYEGTDNGSYDAEKNQVTLKLSENENIINETFVKHAEKSELTPAKVVVKHNYYLTEKKIVNGNLVTVIPETPVTVEDKSNDYYVGEHFTPKEQTVNDGITYEADKTNTDKLKTYELSAGTLEINLNYVQTKAPTATTVTVNHIYRTYETVCKEIDNGDGTFTTKKEVVEKEDGRTSEEINKIEISNIEEKLYEGFVYTANKDGEYKGKTYTFNSKDSKNATMTLAASGNVVDLYYDATEDNREAADIQVSHIYITKLTTVEDGKVITKEVLDSTGIVDKDTDVYHGKAGDEFTITLHKDNGGKTYTLRDKDVPEKVTLKPGTNKTIEIVYEREASDLKASALKVIHKYVDKVMTVVDGVAGYYDEGTATVAEVSDFTVNNGQKLPEKVYAGEKYSVDLAPVHDGVTYTPDSKNPVTDITLADSEAGSSLEYKYINEKELPKTSVTVNHHYSYKHIDSLGKESTTTDDTKVEMPAPYVGTNVKVTAAEAGYSFNNVTVGGTDSYTKDAQNDISMTVSNAAVTVDYYYTKTTDNSVKASWKVNHYYRTLDWNDSNDKQYALDDTVTQSGSGYATLTLKGMPNLKPDDKGNATYTLDKANTTAKDGFSEGYTITLSEGQNEINFYYTQKIDSRVATVVKVIHNYYKHDTSGLVPDSAKSATVSGAAVETLPGVLAGSYEEVFTGKEQGAWVGNKFTADKRYTYGEGENQLTYKFKDANPENASIDSLKLASADDSNVVVLNYVYDYDASENVIMKINYVYRTNDTYTGKTTEDIQAVNAKFGNEQFGTWDKTDKTFKAKEMTKSGFTRVTSDKNMTVKYSAGTNEITVVYENNVSSAPSGGGSHKPSNPTNPTNPTNPDVTIPDENVPLTDKVATDGAVIIGDEEVPLANKPDGKDTNTKAILDEKTPLANLPKTGGAGMAGFFGFGAAIMALGAVLRRKAEK</sequence>
<dbReference type="Proteomes" id="UP000463883">
    <property type="component" value="Chromosome"/>
</dbReference>
<keyword evidence="9" id="KW-1185">Reference proteome</keyword>
<evidence type="ECO:0000259" key="7">
    <source>
        <dbReference type="PROSITE" id="PS50234"/>
    </source>
</evidence>
<dbReference type="Gene3D" id="3.40.50.410">
    <property type="entry name" value="von Willebrand factor, type A domain"/>
    <property type="match status" value="1"/>
</dbReference>
<reference evidence="8 9" key="1">
    <citation type="submission" date="2020-01" db="EMBL/GenBank/DDBJ databases">
        <title>Genomic analysis of Aminipila sp. CBA3637.</title>
        <authorList>
            <person name="Kim Y.B."/>
            <person name="Roh S.W."/>
        </authorList>
    </citation>
    <scope>NUCLEOTIDE SEQUENCE [LARGE SCALE GENOMIC DNA]</scope>
    <source>
        <strain evidence="8 9">CBA3637</strain>
    </source>
</reference>
<evidence type="ECO:0000313" key="8">
    <source>
        <dbReference type="EMBL" id="QHI71836.1"/>
    </source>
</evidence>
<feature type="region of interest" description="Disordered" evidence="5">
    <location>
        <begin position="1570"/>
        <end position="1604"/>
    </location>
</feature>